<comment type="catalytic activity">
    <reaction evidence="1">
        <text>Hydrolyzes the link between N-acetylmuramoyl residues and L-amino acid residues in certain cell-wall glycopeptides.</text>
        <dbReference type="EC" id="3.5.1.28"/>
    </reaction>
</comment>
<dbReference type="Gene3D" id="3.40.630.40">
    <property type="entry name" value="Zn-dependent exopeptidases"/>
    <property type="match status" value="1"/>
</dbReference>
<organism evidence="6 7">
    <name type="scientific">Nonlabens tegetincola</name>
    <dbReference type="NCBI Taxonomy" id="323273"/>
    <lineage>
        <taxon>Bacteria</taxon>
        <taxon>Pseudomonadati</taxon>
        <taxon>Bacteroidota</taxon>
        <taxon>Flavobacteriia</taxon>
        <taxon>Flavobacteriales</taxon>
        <taxon>Flavobacteriaceae</taxon>
        <taxon>Nonlabens</taxon>
    </lineage>
</organism>
<evidence type="ECO:0000256" key="4">
    <source>
        <dbReference type="SAM" id="SignalP"/>
    </source>
</evidence>
<dbReference type="SMART" id="SM00646">
    <property type="entry name" value="Ami_3"/>
    <property type="match status" value="1"/>
</dbReference>
<dbReference type="GO" id="GO:0008745">
    <property type="term" value="F:N-acetylmuramoyl-L-alanine amidase activity"/>
    <property type="evidence" value="ECO:0007669"/>
    <property type="project" value="UniProtKB-EC"/>
</dbReference>
<dbReference type="GO" id="GO:0030288">
    <property type="term" value="C:outer membrane-bounded periplasmic space"/>
    <property type="evidence" value="ECO:0007669"/>
    <property type="project" value="TreeGrafter"/>
</dbReference>
<evidence type="ECO:0000313" key="6">
    <source>
        <dbReference type="EMBL" id="GAK98169.1"/>
    </source>
</evidence>
<keyword evidence="4" id="KW-0732">Signal</keyword>
<evidence type="ECO:0000256" key="2">
    <source>
        <dbReference type="ARBA" id="ARBA00011901"/>
    </source>
</evidence>
<name>A0A090Q4Z9_9FLAO</name>
<evidence type="ECO:0000256" key="3">
    <source>
        <dbReference type="ARBA" id="ARBA00022801"/>
    </source>
</evidence>
<dbReference type="STRING" id="319236.BST91_05250"/>
<dbReference type="EMBL" id="BBML01000009">
    <property type="protein sequence ID" value="GAK98169.1"/>
    <property type="molecule type" value="Genomic_DNA"/>
</dbReference>
<dbReference type="FunFam" id="3.40.630.40:FF:000005">
    <property type="entry name" value="N-acetylmuramoyl-L-alanine amidase (AmiA)"/>
    <property type="match status" value="1"/>
</dbReference>
<dbReference type="Pfam" id="PF01520">
    <property type="entry name" value="Amidase_3"/>
    <property type="match status" value="1"/>
</dbReference>
<dbReference type="GO" id="GO:0042834">
    <property type="term" value="F:peptidoglycan binding"/>
    <property type="evidence" value="ECO:0007669"/>
    <property type="project" value="InterPro"/>
</dbReference>
<keyword evidence="7" id="KW-1185">Reference proteome</keyword>
<dbReference type="CDD" id="cd02696">
    <property type="entry name" value="MurNAc-LAA"/>
    <property type="match status" value="1"/>
</dbReference>
<dbReference type="SUPFAM" id="SSF53187">
    <property type="entry name" value="Zn-dependent exopeptidases"/>
    <property type="match status" value="1"/>
</dbReference>
<dbReference type="InterPro" id="IPR007730">
    <property type="entry name" value="SPOR-like_dom"/>
</dbReference>
<proteinExistence type="predicted"/>
<dbReference type="AlphaFoldDB" id="A0A090Q4Z9"/>
<protein>
    <recommendedName>
        <fullName evidence="2">N-acetylmuramoyl-L-alanine amidase</fullName>
        <ecNumber evidence="2">3.5.1.28</ecNumber>
    </recommendedName>
</protein>
<sequence>MKIYIALLLFLGSLQLHAGNEPVDSTITKPAKKFTVVLDAGHGGKDPGKLVSSVREKDIALKVVKYLGKELEDHTDIEIVYTRTTDKFLELYQRADIANKAKADLFISVHCNAAASRSAKGNETWVLGLHRNADNLEVVKRENAVILLEEDYEEKYAGFDPNDPASFASNLIVQEEYLDNSIEMASKVQSNFEADLKRKNRGVKQAGFAVLRLSYMPSVLIETGFITNAEERKFLSSSTGQKKVAHAIYDAVIKYKANRSLNDFVIEDITDLSETVESNNTIYKVQIAASKNKIEAKSYNFKKLPSISREQEGAIYRYFTGSFNDLKKAQDLQKKAVKLGYKSAFIVKYENGERSRL</sequence>
<keyword evidence="3 6" id="KW-0378">Hydrolase</keyword>
<dbReference type="GO" id="GO:0009253">
    <property type="term" value="P:peptidoglycan catabolic process"/>
    <property type="evidence" value="ECO:0007669"/>
    <property type="project" value="InterPro"/>
</dbReference>
<dbReference type="InterPro" id="IPR050695">
    <property type="entry name" value="N-acetylmuramoyl_amidase_3"/>
</dbReference>
<evidence type="ECO:0000313" key="7">
    <source>
        <dbReference type="Proteomes" id="UP000029221"/>
    </source>
</evidence>
<dbReference type="InterPro" id="IPR036680">
    <property type="entry name" value="SPOR-like_sf"/>
</dbReference>
<dbReference type="InterPro" id="IPR002508">
    <property type="entry name" value="MurNAc-LAA_cat"/>
</dbReference>
<feature type="domain" description="MurNAc-LAA" evidence="5">
    <location>
        <begin position="95"/>
        <end position="253"/>
    </location>
</feature>
<dbReference type="Pfam" id="PF05036">
    <property type="entry name" value="SPOR"/>
    <property type="match status" value="1"/>
</dbReference>
<accession>A0A090Q4Z9</accession>
<feature type="signal peptide" evidence="4">
    <location>
        <begin position="1"/>
        <end position="18"/>
    </location>
</feature>
<gene>
    <name evidence="6" type="ORF">JCM19294_802</name>
</gene>
<dbReference type="RefSeq" id="WP_042280283.1">
    <property type="nucleotide sequence ID" value="NZ_BBML01000009.1"/>
</dbReference>
<feature type="chain" id="PRO_5001861558" description="N-acetylmuramoyl-L-alanine amidase" evidence="4">
    <location>
        <begin position="19"/>
        <end position="357"/>
    </location>
</feature>
<dbReference type="PANTHER" id="PTHR30404">
    <property type="entry name" value="N-ACETYLMURAMOYL-L-ALANINE AMIDASE"/>
    <property type="match status" value="1"/>
</dbReference>
<reference evidence="6" key="1">
    <citation type="journal article" date="2014" name="Genome Announc.">
        <title>Draft Genome Sequences of Marine Flavobacterium Nonlabens Strains NR17, NR24, NR27, NR32, NR33, and Ara13.</title>
        <authorList>
            <person name="Nakanishi M."/>
            <person name="Meirelles P."/>
            <person name="Suzuki R."/>
            <person name="Takatani N."/>
            <person name="Mino S."/>
            <person name="Suda W."/>
            <person name="Oshima K."/>
            <person name="Hattori M."/>
            <person name="Ohkuma M."/>
            <person name="Hosokawa M."/>
            <person name="Miyashita K."/>
            <person name="Thompson F.L."/>
            <person name="Niwa A."/>
            <person name="Sawabe T."/>
            <person name="Sawabe T."/>
        </authorList>
    </citation>
    <scope>NUCLEOTIDE SEQUENCE [LARGE SCALE GENOMIC DNA]</scope>
    <source>
        <strain evidence="6">JCM 19294</strain>
    </source>
</reference>
<dbReference type="eggNOG" id="COG0860">
    <property type="taxonomic scope" value="Bacteria"/>
</dbReference>
<dbReference type="PANTHER" id="PTHR30404:SF0">
    <property type="entry name" value="N-ACETYLMURAMOYL-L-ALANINE AMIDASE AMIC"/>
    <property type="match status" value="1"/>
</dbReference>
<evidence type="ECO:0000259" key="5">
    <source>
        <dbReference type="SMART" id="SM00646"/>
    </source>
</evidence>
<comment type="caution">
    <text evidence="6">The sequence shown here is derived from an EMBL/GenBank/DDBJ whole genome shotgun (WGS) entry which is preliminary data.</text>
</comment>
<dbReference type="EC" id="3.5.1.28" evidence="2"/>
<dbReference type="SUPFAM" id="SSF110997">
    <property type="entry name" value="Sporulation related repeat"/>
    <property type="match status" value="1"/>
</dbReference>
<evidence type="ECO:0000256" key="1">
    <source>
        <dbReference type="ARBA" id="ARBA00001561"/>
    </source>
</evidence>
<dbReference type="Proteomes" id="UP000029221">
    <property type="component" value="Unassembled WGS sequence"/>
</dbReference>